<evidence type="ECO:0000256" key="2">
    <source>
        <dbReference type="ARBA" id="ARBA00008231"/>
    </source>
</evidence>
<evidence type="ECO:0000256" key="3">
    <source>
        <dbReference type="ARBA" id="ARBA00022946"/>
    </source>
</evidence>
<keyword evidence="7" id="KW-1185">Reference proteome</keyword>
<dbReference type="AlphaFoldDB" id="A0ABD3HQT3"/>
<comment type="caution">
    <text evidence="6">The sequence shown here is derived from an EMBL/GenBank/DDBJ whole genome shotgun (WGS) entry which is preliminary data.</text>
</comment>
<keyword evidence="5" id="KW-0143">Chaperone</keyword>
<dbReference type="PANTHER" id="PTHR21013">
    <property type="entry name" value="ATP SYNTHASE MITOCHONDRIAL F1 COMPLEX ASSEMBLY FACTOR 2/ATP12 PROTEIN, MITOCHONDRIAL PRECURSOR"/>
    <property type="match status" value="1"/>
</dbReference>
<comment type="subcellular location">
    <subcellularLocation>
        <location evidence="1">Mitochondrion</location>
    </subcellularLocation>
</comment>
<keyword evidence="4" id="KW-0496">Mitochondrion</keyword>
<name>A0ABD3HQT3_9MARC</name>
<dbReference type="InterPro" id="IPR042272">
    <property type="entry name" value="ATP12_ATP_synth-F1-assembly_N"/>
</dbReference>
<dbReference type="Gene3D" id="1.10.3580.10">
    <property type="entry name" value="ATP12 ATPase"/>
    <property type="match status" value="1"/>
</dbReference>
<dbReference type="SUPFAM" id="SSF160909">
    <property type="entry name" value="ATP12-like"/>
    <property type="match status" value="1"/>
</dbReference>
<sequence>MAMVKGLLRKDSLHKLSWRLLQSMSTESATTKAEEIAAKKRKLEGRRFYEKASVRAAEEGGGYEVLLDHRVLRTPAKKALRLPTPALALALAAEWEWQDRSGVRSFTMPLVRLASITIDQIPTDKEKIIATLLKYCHTDALCCRAEPGSQLAGKQTKYWDPLLDWAEKEVGARPVVSSSIFGASQPQHVLDALEKTLRNLNHWELAAIDSLASSSRSLVIALAIARNHLNVDKALDIIRLEEEHQIEEWGLVEGGHDIDIADLRVRISAASIFLRLLSYSLDEKL</sequence>
<evidence type="ECO:0000256" key="4">
    <source>
        <dbReference type="ARBA" id="ARBA00023128"/>
    </source>
</evidence>
<dbReference type="Gene3D" id="3.30.2180.10">
    <property type="entry name" value="ATP12-like"/>
    <property type="match status" value="1"/>
</dbReference>
<dbReference type="PANTHER" id="PTHR21013:SF10">
    <property type="entry name" value="ATP SYNTHASE MITOCHONDRIAL F1 COMPLEX ASSEMBLY FACTOR 2"/>
    <property type="match status" value="1"/>
</dbReference>
<evidence type="ECO:0008006" key="8">
    <source>
        <dbReference type="Google" id="ProtNLM"/>
    </source>
</evidence>
<dbReference type="GO" id="GO:0005739">
    <property type="term" value="C:mitochondrion"/>
    <property type="evidence" value="ECO:0007669"/>
    <property type="project" value="UniProtKB-SubCell"/>
</dbReference>
<evidence type="ECO:0000256" key="1">
    <source>
        <dbReference type="ARBA" id="ARBA00004173"/>
    </source>
</evidence>
<organism evidence="6 7">
    <name type="scientific">Riccia sorocarpa</name>
    <dbReference type="NCBI Taxonomy" id="122646"/>
    <lineage>
        <taxon>Eukaryota</taxon>
        <taxon>Viridiplantae</taxon>
        <taxon>Streptophyta</taxon>
        <taxon>Embryophyta</taxon>
        <taxon>Marchantiophyta</taxon>
        <taxon>Marchantiopsida</taxon>
        <taxon>Marchantiidae</taxon>
        <taxon>Marchantiales</taxon>
        <taxon>Ricciaceae</taxon>
        <taxon>Riccia</taxon>
    </lineage>
</organism>
<gene>
    <name evidence="6" type="ORF">R1sor_006495</name>
</gene>
<dbReference type="InterPro" id="IPR023335">
    <property type="entry name" value="ATP12_ortho_dom_sf"/>
</dbReference>
<protein>
    <recommendedName>
        <fullName evidence="8">ATP synthase mitochondrial F1 complex assembly factor 2</fullName>
    </recommendedName>
</protein>
<keyword evidence="3" id="KW-0809">Transit peptide</keyword>
<dbReference type="Proteomes" id="UP001633002">
    <property type="component" value="Unassembled WGS sequence"/>
</dbReference>
<evidence type="ECO:0000256" key="5">
    <source>
        <dbReference type="ARBA" id="ARBA00023186"/>
    </source>
</evidence>
<comment type="similarity">
    <text evidence="2">Belongs to the ATP12 family.</text>
</comment>
<reference evidence="6 7" key="1">
    <citation type="submission" date="2024-09" db="EMBL/GenBank/DDBJ databases">
        <title>Chromosome-scale assembly of Riccia sorocarpa.</title>
        <authorList>
            <person name="Paukszto L."/>
        </authorList>
    </citation>
    <scope>NUCLEOTIDE SEQUENCE [LARGE SCALE GENOMIC DNA]</scope>
    <source>
        <strain evidence="6">LP-2024</strain>
        <tissue evidence="6">Aerial parts of the thallus</tissue>
    </source>
</reference>
<accession>A0ABD3HQT3</accession>
<dbReference type="Pfam" id="PF07542">
    <property type="entry name" value="ATP12"/>
    <property type="match status" value="1"/>
</dbReference>
<evidence type="ECO:0000313" key="6">
    <source>
        <dbReference type="EMBL" id="KAL3692844.1"/>
    </source>
</evidence>
<evidence type="ECO:0000313" key="7">
    <source>
        <dbReference type="Proteomes" id="UP001633002"/>
    </source>
</evidence>
<dbReference type="EMBL" id="JBJQOH010000003">
    <property type="protein sequence ID" value="KAL3692844.1"/>
    <property type="molecule type" value="Genomic_DNA"/>
</dbReference>
<proteinExistence type="inferred from homology"/>
<dbReference type="InterPro" id="IPR011419">
    <property type="entry name" value="ATP12_ATP_synth-F1-assembly"/>
</dbReference>